<accession>A0A132F1W6</accession>
<dbReference type="Pfam" id="PF08241">
    <property type="entry name" value="Methyltransf_11"/>
    <property type="match status" value="1"/>
</dbReference>
<dbReference type="AlphaFoldDB" id="A0A132F1W6"/>
<evidence type="ECO:0000256" key="1">
    <source>
        <dbReference type="ARBA" id="ARBA00022679"/>
    </source>
</evidence>
<feature type="domain" description="Methyltransferase type 11" evidence="2">
    <location>
        <begin position="47"/>
        <end position="145"/>
    </location>
</feature>
<dbReference type="PANTHER" id="PTHR44068">
    <property type="entry name" value="ZGC:194242"/>
    <property type="match status" value="1"/>
</dbReference>
<name>A0A132F1W6_9BURK</name>
<dbReference type="Proteomes" id="UP000061512">
    <property type="component" value="Unassembled WGS sequence"/>
</dbReference>
<dbReference type="GO" id="GO:0016126">
    <property type="term" value="P:sterol biosynthetic process"/>
    <property type="evidence" value="ECO:0007669"/>
    <property type="project" value="TreeGrafter"/>
</dbReference>
<evidence type="ECO:0000313" key="3">
    <source>
        <dbReference type="EMBL" id="KWF67521.1"/>
    </source>
</evidence>
<comment type="caution">
    <text evidence="3">The sequence shown here is derived from an EMBL/GenBank/DDBJ whole genome shotgun (WGS) entry which is preliminary data.</text>
</comment>
<organism evidence="3 4">
    <name type="scientific">Burkholderia pseudomultivorans</name>
    <dbReference type="NCBI Taxonomy" id="1207504"/>
    <lineage>
        <taxon>Bacteria</taxon>
        <taxon>Pseudomonadati</taxon>
        <taxon>Pseudomonadota</taxon>
        <taxon>Betaproteobacteria</taxon>
        <taxon>Burkholderiales</taxon>
        <taxon>Burkholderiaceae</taxon>
        <taxon>Burkholderia</taxon>
        <taxon>Burkholderia cepacia complex</taxon>
    </lineage>
</organism>
<dbReference type="InterPro" id="IPR050447">
    <property type="entry name" value="Erg6_SMT_methyltransf"/>
</dbReference>
<reference evidence="3 4" key="1">
    <citation type="submission" date="2015-11" db="EMBL/GenBank/DDBJ databases">
        <title>Expanding the genomic diversity of Burkholderia species for the development of highly accurate diagnostics.</title>
        <authorList>
            <person name="Sahl J."/>
            <person name="Keim P."/>
            <person name="Wagner D."/>
        </authorList>
    </citation>
    <scope>NUCLEOTIDE SEQUENCE [LARGE SCALE GENOMIC DNA]</scope>
    <source>
        <strain evidence="3 4">MSMB574WGS</strain>
    </source>
</reference>
<sequence>MTVRLRQPGLPRGLIGQILGRIMRRHNRPDNAWTLSLLAIRDGEQALEVGFGPGDAIRLALESTPSCSIAGIDHSPTMLSAAKRLNRASIERGRVRLALGSVDALPFADDAFDKAFSINCIYFWRAPARGLAELHRVVRPGGIVAVTVRDYERAPYDAFRPEKLSRLMTDAGFASVAVHRNGVPSHPLVCVLGTK</sequence>
<dbReference type="Gene3D" id="3.40.50.150">
    <property type="entry name" value="Vaccinia Virus protein VP39"/>
    <property type="match status" value="1"/>
</dbReference>
<dbReference type="GO" id="GO:0003838">
    <property type="term" value="F:sterol 24-C-methyltransferase activity"/>
    <property type="evidence" value="ECO:0007669"/>
    <property type="project" value="TreeGrafter"/>
</dbReference>
<gene>
    <name evidence="3" type="ORF">WT57_15610</name>
</gene>
<evidence type="ECO:0000259" key="2">
    <source>
        <dbReference type="Pfam" id="PF08241"/>
    </source>
</evidence>
<proteinExistence type="predicted"/>
<dbReference type="EMBL" id="LPJX01000029">
    <property type="protein sequence ID" value="KWF67521.1"/>
    <property type="molecule type" value="Genomic_DNA"/>
</dbReference>
<evidence type="ECO:0000313" key="4">
    <source>
        <dbReference type="Proteomes" id="UP000061512"/>
    </source>
</evidence>
<dbReference type="CDD" id="cd02440">
    <property type="entry name" value="AdoMet_MTases"/>
    <property type="match status" value="1"/>
</dbReference>
<keyword evidence="1" id="KW-0808">Transferase</keyword>
<protein>
    <recommendedName>
        <fullName evidence="2">Methyltransferase type 11 domain-containing protein</fullName>
    </recommendedName>
</protein>
<dbReference type="SUPFAM" id="SSF53335">
    <property type="entry name" value="S-adenosyl-L-methionine-dependent methyltransferases"/>
    <property type="match status" value="1"/>
</dbReference>
<dbReference type="InterPro" id="IPR029063">
    <property type="entry name" value="SAM-dependent_MTases_sf"/>
</dbReference>
<dbReference type="PANTHER" id="PTHR44068:SF1">
    <property type="entry name" value="HYPOTHETICAL LOC100005854"/>
    <property type="match status" value="1"/>
</dbReference>
<dbReference type="InterPro" id="IPR013216">
    <property type="entry name" value="Methyltransf_11"/>
</dbReference>